<dbReference type="GO" id="GO:0051274">
    <property type="term" value="P:beta-glucan biosynthetic process"/>
    <property type="evidence" value="ECO:0007669"/>
    <property type="project" value="TreeGrafter"/>
</dbReference>
<dbReference type="Pfam" id="PF04349">
    <property type="entry name" value="MdoG"/>
    <property type="match status" value="1"/>
</dbReference>
<dbReference type="InterPro" id="IPR014438">
    <property type="entry name" value="Glucan_biosyn_MdoG/MdoD"/>
</dbReference>
<dbReference type="AlphaFoldDB" id="A0AAD0U2F4"/>
<dbReference type="RefSeq" id="WP_121638330.1">
    <property type="nucleotide sequence ID" value="NZ_CP033066.1"/>
</dbReference>
<protein>
    <submittedName>
        <fullName evidence="8">Glucans biosynthesis protein</fullName>
    </submittedName>
</protein>
<dbReference type="SUPFAM" id="SSF74650">
    <property type="entry name" value="Galactose mutarotase-like"/>
    <property type="match status" value="1"/>
</dbReference>
<dbReference type="Gene3D" id="2.60.40.10">
    <property type="entry name" value="Immunoglobulins"/>
    <property type="match status" value="1"/>
</dbReference>
<proteinExistence type="inferred from homology"/>
<evidence type="ECO:0000256" key="1">
    <source>
        <dbReference type="ARBA" id="ARBA00004418"/>
    </source>
</evidence>
<organism evidence="8 9">
    <name type="scientific">Pseudoalteromonas agarivorans</name>
    <dbReference type="NCBI Taxonomy" id="176102"/>
    <lineage>
        <taxon>Bacteria</taxon>
        <taxon>Pseudomonadati</taxon>
        <taxon>Pseudomonadota</taxon>
        <taxon>Gammaproteobacteria</taxon>
        <taxon>Alteromonadales</taxon>
        <taxon>Pseudoalteromonadaceae</taxon>
        <taxon>Pseudoalteromonas</taxon>
    </lineage>
</organism>
<evidence type="ECO:0000313" key="8">
    <source>
        <dbReference type="EMBL" id="AYM88388.1"/>
    </source>
</evidence>
<dbReference type="Gene3D" id="2.70.98.10">
    <property type="match status" value="1"/>
</dbReference>
<comment type="similarity">
    <text evidence="3">Belongs to the OpgD/OpgG family.</text>
</comment>
<evidence type="ECO:0000256" key="2">
    <source>
        <dbReference type="ARBA" id="ARBA00005001"/>
    </source>
</evidence>
<dbReference type="InterPro" id="IPR014756">
    <property type="entry name" value="Ig_E-set"/>
</dbReference>
<dbReference type="PIRSF" id="PIRSF006281">
    <property type="entry name" value="MdoG"/>
    <property type="match status" value="1"/>
</dbReference>
<dbReference type="GO" id="GO:0003824">
    <property type="term" value="F:catalytic activity"/>
    <property type="evidence" value="ECO:0007669"/>
    <property type="project" value="InterPro"/>
</dbReference>
<evidence type="ECO:0000256" key="6">
    <source>
        <dbReference type="SAM" id="SignalP"/>
    </source>
</evidence>
<dbReference type="PANTHER" id="PTHR30504:SF3">
    <property type="entry name" value="GLUCANS BIOSYNTHESIS PROTEIN D"/>
    <property type="match status" value="1"/>
</dbReference>
<dbReference type="SUPFAM" id="SSF81296">
    <property type="entry name" value="E set domains"/>
    <property type="match status" value="1"/>
</dbReference>
<dbReference type="InterPro" id="IPR013783">
    <property type="entry name" value="Ig-like_fold"/>
</dbReference>
<dbReference type="Proteomes" id="UP000279995">
    <property type="component" value="Chromosome II"/>
</dbReference>
<evidence type="ECO:0000259" key="7">
    <source>
        <dbReference type="Pfam" id="PF04349"/>
    </source>
</evidence>
<feature type="domain" description="Glucan biosynthesis periplasmic MdoG C-terminal" evidence="7">
    <location>
        <begin position="28"/>
        <end position="504"/>
    </location>
</feature>
<dbReference type="PANTHER" id="PTHR30504">
    <property type="entry name" value="GLUCANS BIOSYNTHESIS PROTEIN"/>
    <property type="match status" value="1"/>
</dbReference>
<gene>
    <name evidence="8" type="ORF">D9T18_16965</name>
</gene>
<feature type="signal peptide" evidence="6">
    <location>
        <begin position="1"/>
        <end position="19"/>
    </location>
</feature>
<name>A0AAD0U2F4_9GAMM</name>
<comment type="subcellular location">
    <subcellularLocation>
        <location evidence="1">Periplasm</location>
    </subcellularLocation>
</comment>
<feature type="chain" id="PRO_5041903020" evidence="6">
    <location>
        <begin position="20"/>
        <end position="512"/>
    </location>
</feature>
<accession>A0AAD0U2F4</accession>
<dbReference type="InterPro" id="IPR014718">
    <property type="entry name" value="GH-type_carb-bd"/>
</dbReference>
<dbReference type="InterPro" id="IPR011013">
    <property type="entry name" value="Gal_mutarotase_sf_dom"/>
</dbReference>
<evidence type="ECO:0000256" key="3">
    <source>
        <dbReference type="ARBA" id="ARBA00009284"/>
    </source>
</evidence>
<keyword evidence="4 6" id="KW-0732">Signal</keyword>
<evidence type="ECO:0000256" key="5">
    <source>
        <dbReference type="ARBA" id="ARBA00022764"/>
    </source>
</evidence>
<evidence type="ECO:0000256" key="4">
    <source>
        <dbReference type="ARBA" id="ARBA00022729"/>
    </source>
</evidence>
<evidence type="ECO:0000313" key="9">
    <source>
        <dbReference type="Proteomes" id="UP000279995"/>
    </source>
</evidence>
<dbReference type="GO" id="GO:0030288">
    <property type="term" value="C:outer membrane-bounded periplasmic space"/>
    <property type="evidence" value="ECO:0007669"/>
    <property type="project" value="TreeGrafter"/>
</dbReference>
<reference evidence="8 9" key="1">
    <citation type="submission" date="2018-10" db="EMBL/GenBank/DDBJ databases">
        <title>Complete Genome Sequence and Transcriptomic Profiles of a Marine Bacterium, Pseudoalteromonas agarivorans Hao 2018.</title>
        <authorList>
            <person name="Hao L."/>
        </authorList>
    </citation>
    <scope>NUCLEOTIDE SEQUENCE [LARGE SCALE GENOMIC DNA]</scope>
    <source>
        <strain evidence="8 9">Hao 2018</strain>
    </source>
</reference>
<dbReference type="EMBL" id="CP033066">
    <property type="protein sequence ID" value="AYM88388.1"/>
    <property type="molecule type" value="Genomic_DNA"/>
</dbReference>
<dbReference type="InterPro" id="IPR007444">
    <property type="entry name" value="Glucan_biosyn_MdoG_C"/>
</dbReference>
<keyword evidence="5" id="KW-0574">Periplasm</keyword>
<dbReference type="GO" id="GO:0030246">
    <property type="term" value="F:carbohydrate binding"/>
    <property type="evidence" value="ECO:0007669"/>
    <property type="project" value="InterPro"/>
</dbReference>
<sequence>MKLKLFIAAIIASSVSLHAAQTQASAKFTFEDLKAMAKASAKKPYTPVEVPAPELIDKITYDEHWKIRFKEDETLYPNGKKAPVQLFYPGRYFPEPVSIFIRDDKNNVKELPFNNALFDMPDDSPAHDLPEGFGFAGFRIMRPDIKPDWISFLGASYFRTDGPQGQYGLSARGIAINTGMSEPEEFPRFSAFWLGPAENKGESMSVWALLEGPSVTGAYRFGLSKDNKEAKGHVTSVSANLYMRADVERLGIAPLTSMYWYSEKDKTVAKDWRPEIHDSDGLAIHTGSGQYIWRPLNNPQSVSTNSFIDENPKGFGLIQRDRDFNNYQDDGVFYNKRSSAWIKPTGDWGRGAVQLIEIPTKDETFDNIVAYWVPEKEVRKGDEFTFSYDIEWRPLDPKSKNLASVVNTRQGQGGIPGQPIPEGVNKMVIDFEGPVFKGLDRESGIKPIVEASNGEILEPIGAYPIVGTNQWRLAFDYKQSNNDPVSIRAYLVDKSEEAITETWVSDAKVTIE</sequence>
<comment type="pathway">
    <text evidence="2">Glycan metabolism; osmoregulated periplasmic glucan (OPG) biosynthesis.</text>
</comment>